<dbReference type="Proteomes" id="UP000515511">
    <property type="component" value="Chromosome"/>
</dbReference>
<accession>A0A7G6YBW2</accession>
<gene>
    <name evidence="5" type="ORF">F1C12_13140</name>
</gene>
<dbReference type="Pfam" id="PF14657">
    <property type="entry name" value="Arm-DNA-bind_4"/>
    <property type="match status" value="1"/>
</dbReference>
<evidence type="ECO:0000313" key="6">
    <source>
        <dbReference type="Proteomes" id="UP000515511"/>
    </source>
</evidence>
<dbReference type="InterPro" id="IPR028259">
    <property type="entry name" value="AP2-like_int_N"/>
</dbReference>
<sequence>MGSVLSYESAGGRRYRVMYRTPDHRQTTKRGFKTKREAELYLATVETNKARGEYIDASAARVTIASLGVEWLANQTHLKPSSLRPLEIAWRLQVEPRWGRVPVGDVRHSDVQAWVSSLSAERSATTVLRAFGVLAGILDIAVKDRRVPVNVARGSRLPRKVPRAHRYLTHQQVHDLAYASGKHEALVLLLAYTGLRWGEVIALRVRDVDFTRRRLAISENAVEVGPATIVGTPKSHKRRSVPFPAFLLDALAGAAAGKEPNELLFSGRFGEHMKRATRGQRTWFKSALDRAGLDPMTVHDLRHTAASLAVSAGANVKAVQRMLGHASAAMTLDVYADLFDDDLDAVAEALDGAARRSVARPHLAERQTSVVSRPVSAANVLG</sequence>
<dbReference type="PANTHER" id="PTHR30349">
    <property type="entry name" value="PHAGE INTEGRASE-RELATED"/>
    <property type="match status" value="1"/>
</dbReference>
<dbReference type="GO" id="GO:0015074">
    <property type="term" value="P:DNA integration"/>
    <property type="evidence" value="ECO:0007669"/>
    <property type="project" value="InterPro"/>
</dbReference>
<evidence type="ECO:0000256" key="1">
    <source>
        <dbReference type="ARBA" id="ARBA00008857"/>
    </source>
</evidence>
<dbReference type="Gene3D" id="1.10.443.10">
    <property type="entry name" value="Intergrase catalytic core"/>
    <property type="match status" value="1"/>
</dbReference>
<comment type="similarity">
    <text evidence="1">Belongs to the 'phage' integrase family.</text>
</comment>
<dbReference type="RefSeq" id="WP_185275409.1">
    <property type="nucleotide sequence ID" value="NZ_CP043641.1"/>
</dbReference>
<dbReference type="CDD" id="cd01189">
    <property type="entry name" value="INT_ICEBs1_C_like"/>
    <property type="match status" value="1"/>
</dbReference>
<keyword evidence="2" id="KW-0238">DNA-binding</keyword>
<dbReference type="Gene3D" id="1.10.150.130">
    <property type="match status" value="1"/>
</dbReference>
<name>A0A7G6YBW2_9MICO</name>
<proteinExistence type="inferred from homology"/>
<dbReference type="PANTHER" id="PTHR30349:SF64">
    <property type="entry name" value="PROPHAGE INTEGRASE INTD-RELATED"/>
    <property type="match status" value="1"/>
</dbReference>
<dbReference type="PROSITE" id="PS51898">
    <property type="entry name" value="TYR_RECOMBINASE"/>
    <property type="match status" value="1"/>
</dbReference>
<evidence type="ECO:0000256" key="3">
    <source>
        <dbReference type="ARBA" id="ARBA00023172"/>
    </source>
</evidence>
<dbReference type="InterPro" id="IPR002104">
    <property type="entry name" value="Integrase_catalytic"/>
</dbReference>
<evidence type="ECO:0000259" key="4">
    <source>
        <dbReference type="PROSITE" id="PS51898"/>
    </source>
</evidence>
<dbReference type="SUPFAM" id="SSF56349">
    <property type="entry name" value="DNA breaking-rejoining enzymes"/>
    <property type="match status" value="1"/>
</dbReference>
<dbReference type="EMBL" id="CP043641">
    <property type="protein sequence ID" value="QNE35977.1"/>
    <property type="molecule type" value="Genomic_DNA"/>
</dbReference>
<dbReference type="AlphaFoldDB" id="A0A7G6YBW2"/>
<dbReference type="GO" id="GO:0003677">
    <property type="term" value="F:DNA binding"/>
    <property type="evidence" value="ECO:0007669"/>
    <property type="project" value="UniProtKB-KW"/>
</dbReference>
<evidence type="ECO:0000256" key="2">
    <source>
        <dbReference type="ARBA" id="ARBA00023125"/>
    </source>
</evidence>
<keyword evidence="3" id="KW-0233">DNA recombination</keyword>
<dbReference type="InterPro" id="IPR011010">
    <property type="entry name" value="DNA_brk_join_enz"/>
</dbReference>
<evidence type="ECO:0000313" key="5">
    <source>
        <dbReference type="EMBL" id="QNE35977.1"/>
    </source>
</evidence>
<dbReference type="GO" id="GO:0006310">
    <property type="term" value="P:DNA recombination"/>
    <property type="evidence" value="ECO:0007669"/>
    <property type="project" value="UniProtKB-KW"/>
</dbReference>
<dbReference type="Pfam" id="PF00589">
    <property type="entry name" value="Phage_integrase"/>
    <property type="match status" value="1"/>
</dbReference>
<dbReference type="InterPro" id="IPR010998">
    <property type="entry name" value="Integrase_recombinase_N"/>
</dbReference>
<reference evidence="6" key="1">
    <citation type="submission" date="2019-09" db="EMBL/GenBank/DDBJ databases">
        <title>Antimicrobial potential of Antarctic Bacteria.</title>
        <authorList>
            <person name="Benaud N."/>
            <person name="Edwards R.J."/>
            <person name="Ferrari B.C."/>
        </authorList>
    </citation>
    <scope>NUCLEOTIDE SEQUENCE [LARGE SCALE GENOMIC DNA]</scope>
    <source>
        <strain evidence="6">INR9</strain>
    </source>
</reference>
<dbReference type="InterPro" id="IPR050090">
    <property type="entry name" value="Tyrosine_recombinase_XerCD"/>
</dbReference>
<organism evidence="5 6">
    <name type="scientific">Leifsonia shinshuensis</name>
    <dbReference type="NCBI Taxonomy" id="150026"/>
    <lineage>
        <taxon>Bacteria</taxon>
        <taxon>Bacillati</taxon>
        <taxon>Actinomycetota</taxon>
        <taxon>Actinomycetes</taxon>
        <taxon>Micrococcales</taxon>
        <taxon>Microbacteriaceae</taxon>
        <taxon>Leifsonia</taxon>
    </lineage>
</organism>
<dbReference type="KEGG" id="lse:F1C12_13140"/>
<feature type="domain" description="Tyr recombinase" evidence="4">
    <location>
        <begin position="163"/>
        <end position="348"/>
    </location>
</feature>
<dbReference type="InterPro" id="IPR013762">
    <property type="entry name" value="Integrase-like_cat_sf"/>
</dbReference>
<protein>
    <submittedName>
        <fullName evidence="5">Site-specific integrase</fullName>
    </submittedName>
</protein>